<evidence type="ECO:0000256" key="2">
    <source>
        <dbReference type="ARBA" id="ARBA00007935"/>
    </source>
</evidence>
<keyword evidence="3" id="KW-0813">Transport</keyword>
<dbReference type="SUPFAM" id="SSF81345">
    <property type="entry name" value="ABC transporter involved in vitamin B12 uptake, BtuC"/>
    <property type="match status" value="1"/>
</dbReference>
<proteinExistence type="inferred from homology"/>
<evidence type="ECO:0000313" key="9">
    <source>
        <dbReference type="EMBL" id="GGY05331.1"/>
    </source>
</evidence>
<dbReference type="GO" id="GO:0022857">
    <property type="term" value="F:transmembrane transporter activity"/>
    <property type="evidence" value="ECO:0007669"/>
    <property type="project" value="InterPro"/>
</dbReference>
<feature type="transmembrane region" description="Helical" evidence="8">
    <location>
        <begin position="149"/>
        <end position="171"/>
    </location>
</feature>
<reference evidence="9" key="1">
    <citation type="journal article" date="2014" name="Int. J. Syst. Evol. Microbiol.">
        <title>Complete genome sequence of Corynebacterium casei LMG S-19264T (=DSM 44701T), isolated from a smear-ripened cheese.</title>
        <authorList>
            <consortium name="US DOE Joint Genome Institute (JGI-PGF)"/>
            <person name="Walter F."/>
            <person name="Albersmeier A."/>
            <person name="Kalinowski J."/>
            <person name="Ruckert C."/>
        </authorList>
    </citation>
    <scope>NUCLEOTIDE SEQUENCE</scope>
    <source>
        <strain evidence="9">KCTC 32182</strain>
    </source>
</reference>
<evidence type="ECO:0000256" key="8">
    <source>
        <dbReference type="SAM" id="Phobius"/>
    </source>
</evidence>
<feature type="transmembrane region" description="Helical" evidence="8">
    <location>
        <begin position="118"/>
        <end position="137"/>
    </location>
</feature>
<feature type="transmembrane region" description="Helical" evidence="8">
    <location>
        <begin position="93"/>
        <end position="112"/>
    </location>
</feature>
<evidence type="ECO:0000256" key="1">
    <source>
        <dbReference type="ARBA" id="ARBA00004651"/>
    </source>
</evidence>
<comment type="similarity">
    <text evidence="2">Belongs to the binding-protein-dependent transport system permease family. FecCD subfamily.</text>
</comment>
<dbReference type="PANTHER" id="PTHR30472:SF25">
    <property type="entry name" value="ABC TRANSPORTER PERMEASE PROTEIN MJ0876-RELATED"/>
    <property type="match status" value="1"/>
</dbReference>
<dbReference type="CDD" id="cd06550">
    <property type="entry name" value="TM_ABC_iron-siderophores_like"/>
    <property type="match status" value="1"/>
</dbReference>
<feature type="transmembrane region" description="Helical" evidence="8">
    <location>
        <begin position="276"/>
        <end position="299"/>
    </location>
</feature>
<name>A0A918U7P3_9NEIS</name>
<organism evidence="9 10">
    <name type="scientific">Paludibacterium paludis</name>
    <dbReference type="NCBI Taxonomy" id="1225769"/>
    <lineage>
        <taxon>Bacteria</taxon>
        <taxon>Pseudomonadati</taxon>
        <taxon>Pseudomonadota</taxon>
        <taxon>Betaproteobacteria</taxon>
        <taxon>Neisseriales</taxon>
        <taxon>Chromobacteriaceae</taxon>
        <taxon>Paludibacterium</taxon>
    </lineage>
</organism>
<dbReference type="Gene3D" id="1.10.3470.10">
    <property type="entry name" value="ABC transporter involved in vitamin B12 uptake, BtuC"/>
    <property type="match status" value="1"/>
</dbReference>
<comment type="subcellular location">
    <subcellularLocation>
        <location evidence="1">Cell membrane</location>
        <topology evidence="1">Multi-pass membrane protein</topology>
    </subcellularLocation>
</comment>
<dbReference type="GO" id="GO:0005886">
    <property type="term" value="C:plasma membrane"/>
    <property type="evidence" value="ECO:0007669"/>
    <property type="project" value="UniProtKB-SubCell"/>
</dbReference>
<dbReference type="Proteomes" id="UP000645257">
    <property type="component" value="Unassembled WGS sequence"/>
</dbReference>
<feature type="transmembrane region" description="Helical" evidence="8">
    <location>
        <begin position="235"/>
        <end position="264"/>
    </location>
</feature>
<protein>
    <submittedName>
        <fullName evidence="9">Iron ABC transporter</fullName>
    </submittedName>
</protein>
<comment type="caution">
    <text evidence="9">The sequence shown here is derived from an EMBL/GenBank/DDBJ whole genome shotgun (WGS) entry which is preliminary data.</text>
</comment>
<gene>
    <name evidence="9" type="ORF">GCM10011289_04910</name>
</gene>
<sequence>MTQRAPLSATRLAALLALLCLAALLAITASLSLGSSSLRPWQWWDSGPEADLARDVVIELRLPRTLAALAVGGLLALAGNLQQILLRNPLADPYVLGTSGGACVGALLAIFAGAGTALINLSAGAGAMASILAVFMLAGTGAVMDRARLLLTGVALASFCGAMSSLLLSLAPDGLLRGMVFWLLGDLASARWEWSLPALGGLVALLWPFARDLNLLALGTQPAHALGARIRPLQWLMYFAAAMATALAVTTAGMIGFVGLIVPHALRLTLGQDQRLLLPASALAGGTLLLCADILSRLVMAPQQLPVGVITAIAGAPAFIWLLRSKRKPS</sequence>
<keyword evidence="6 8" id="KW-1133">Transmembrane helix</keyword>
<keyword evidence="4" id="KW-1003">Cell membrane</keyword>
<accession>A0A918U7P3</accession>
<evidence type="ECO:0000313" key="10">
    <source>
        <dbReference type="Proteomes" id="UP000645257"/>
    </source>
</evidence>
<dbReference type="RefSeq" id="WP_189530742.1">
    <property type="nucleotide sequence ID" value="NZ_BMYX01000001.1"/>
</dbReference>
<evidence type="ECO:0000256" key="5">
    <source>
        <dbReference type="ARBA" id="ARBA00022692"/>
    </source>
</evidence>
<dbReference type="FunFam" id="1.10.3470.10:FF:000001">
    <property type="entry name" value="Vitamin B12 ABC transporter permease BtuC"/>
    <property type="match status" value="1"/>
</dbReference>
<feature type="transmembrane region" description="Helical" evidence="8">
    <location>
        <begin position="62"/>
        <end position="81"/>
    </location>
</feature>
<keyword evidence="7 8" id="KW-0472">Membrane</keyword>
<evidence type="ECO:0000256" key="4">
    <source>
        <dbReference type="ARBA" id="ARBA00022475"/>
    </source>
</evidence>
<dbReference type="EMBL" id="BMYX01000001">
    <property type="protein sequence ID" value="GGY05331.1"/>
    <property type="molecule type" value="Genomic_DNA"/>
</dbReference>
<feature type="transmembrane region" description="Helical" evidence="8">
    <location>
        <begin position="305"/>
        <end position="323"/>
    </location>
</feature>
<dbReference type="InterPro" id="IPR000522">
    <property type="entry name" value="ABC_transptr_permease_BtuC"/>
</dbReference>
<evidence type="ECO:0000256" key="7">
    <source>
        <dbReference type="ARBA" id="ARBA00023136"/>
    </source>
</evidence>
<reference evidence="9" key="2">
    <citation type="submission" date="2020-09" db="EMBL/GenBank/DDBJ databases">
        <authorList>
            <person name="Sun Q."/>
            <person name="Kim S."/>
        </authorList>
    </citation>
    <scope>NUCLEOTIDE SEQUENCE</scope>
    <source>
        <strain evidence="9">KCTC 32182</strain>
    </source>
</reference>
<dbReference type="PANTHER" id="PTHR30472">
    <property type="entry name" value="FERRIC ENTEROBACTIN TRANSPORT SYSTEM PERMEASE PROTEIN"/>
    <property type="match status" value="1"/>
</dbReference>
<keyword evidence="10" id="KW-1185">Reference proteome</keyword>
<keyword evidence="5 8" id="KW-0812">Transmembrane</keyword>
<dbReference type="Pfam" id="PF01032">
    <property type="entry name" value="FecCD"/>
    <property type="match status" value="1"/>
</dbReference>
<dbReference type="AlphaFoldDB" id="A0A918U7P3"/>
<evidence type="ECO:0000256" key="3">
    <source>
        <dbReference type="ARBA" id="ARBA00022448"/>
    </source>
</evidence>
<evidence type="ECO:0000256" key="6">
    <source>
        <dbReference type="ARBA" id="ARBA00022989"/>
    </source>
</evidence>
<dbReference type="InterPro" id="IPR037294">
    <property type="entry name" value="ABC_BtuC-like"/>
</dbReference>